<protein>
    <recommendedName>
        <fullName evidence="4">Lysine exporter LysO</fullName>
    </recommendedName>
</protein>
<dbReference type="OrthoDB" id="1958093at2"/>
<accession>A0A1M5UCA6</accession>
<dbReference type="EMBL" id="FQXR01000003">
    <property type="protein sequence ID" value="SHH60654.1"/>
    <property type="molecule type" value="Genomic_DNA"/>
</dbReference>
<dbReference type="InterPro" id="IPR005642">
    <property type="entry name" value="LysO"/>
</dbReference>
<organism evidence="2 3">
    <name type="scientific">Sporanaerobacter acetigenes DSM 13106</name>
    <dbReference type="NCBI Taxonomy" id="1123281"/>
    <lineage>
        <taxon>Bacteria</taxon>
        <taxon>Bacillati</taxon>
        <taxon>Bacillota</taxon>
        <taxon>Tissierellia</taxon>
        <taxon>Tissierellales</taxon>
        <taxon>Sporanaerobacteraceae</taxon>
        <taxon>Sporanaerobacter</taxon>
    </lineage>
</organism>
<feature type="transmembrane region" description="Helical" evidence="1">
    <location>
        <begin position="6"/>
        <end position="23"/>
    </location>
</feature>
<dbReference type="Proteomes" id="UP000184389">
    <property type="component" value="Unassembled WGS sequence"/>
</dbReference>
<keyword evidence="3" id="KW-1185">Reference proteome</keyword>
<dbReference type="STRING" id="1123281.SAMN02745180_00595"/>
<evidence type="ECO:0000313" key="3">
    <source>
        <dbReference type="Proteomes" id="UP000184389"/>
    </source>
</evidence>
<dbReference type="GO" id="GO:0015661">
    <property type="term" value="F:L-lysine efflux transmembrane transporter activity"/>
    <property type="evidence" value="ECO:0007669"/>
    <property type="project" value="InterPro"/>
</dbReference>
<sequence length="101" mass="11359">MGVRLILYLALLIIGGMIGYKDLISEKFNSKLGIIQNICLLFLLFIMGIRIGLDDKVISSFFTIGAKALLLAVFSIVFSVFFVRLVRKFIIADEEEKSHES</sequence>
<dbReference type="AlphaFoldDB" id="A0A1M5UCA6"/>
<gene>
    <name evidence="2" type="ORF">SAMN02745180_00595</name>
</gene>
<evidence type="ECO:0008006" key="4">
    <source>
        <dbReference type="Google" id="ProtNLM"/>
    </source>
</evidence>
<reference evidence="2 3" key="1">
    <citation type="submission" date="2016-11" db="EMBL/GenBank/DDBJ databases">
        <authorList>
            <person name="Jaros S."/>
            <person name="Januszkiewicz K."/>
            <person name="Wedrychowicz H."/>
        </authorList>
    </citation>
    <scope>NUCLEOTIDE SEQUENCE [LARGE SCALE GENOMIC DNA]</scope>
    <source>
        <strain evidence="2 3">DSM 13106</strain>
    </source>
</reference>
<dbReference type="Pfam" id="PF03956">
    <property type="entry name" value="Lys_export"/>
    <property type="match status" value="1"/>
</dbReference>
<feature type="transmembrane region" description="Helical" evidence="1">
    <location>
        <begin position="59"/>
        <end position="83"/>
    </location>
</feature>
<keyword evidence="1" id="KW-0472">Membrane</keyword>
<evidence type="ECO:0000256" key="1">
    <source>
        <dbReference type="SAM" id="Phobius"/>
    </source>
</evidence>
<name>A0A1M5UCA6_9FIRM</name>
<evidence type="ECO:0000313" key="2">
    <source>
        <dbReference type="EMBL" id="SHH60654.1"/>
    </source>
</evidence>
<feature type="transmembrane region" description="Helical" evidence="1">
    <location>
        <begin position="35"/>
        <end position="53"/>
    </location>
</feature>
<proteinExistence type="predicted"/>
<keyword evidence="1" id="KW-1133">Transmembrane helix</keyword>
<keyword evidence="1" id="KW-0812">Transmembrane</keyword>
<dbReference type="RefSeq" id="WP_072743179.1">
    <property type="nucleotide sequence ID" value="NZ_FQXR01000003.1"/>
</dbReference>